<keyword evidence="2" id="KW-1185">Reference proteome</keyword>
<evidence type="ECO:0000313" key="2">
    <source>
        <dbReference type="Proteomes" id="UP000626148"/>
    </source>
</evidence>
<sequence length="98" mass="10358">MPLMSDSTVRVFIHVNPVGADEALSPADRDVAGTYRVAVSADLLPSQWADAALDVLHACVVIDDESQFEFTVEDAKGTLLTGTPGHLHASLVDAAELI</sequence>
<dbReference type="RefSeq" id="WP_189606562.1">
    <property type="nucleotide sequence ID" value="NZ_BMXR01000001.1"/>
</dbReference>
<reference evidence="1" key="1">
    <citation type="journal article" date="2014" name="Int. J. Syst. Evol. Microbiol.">
        <title>Complete genome sequence of Corynebacterium casei LMG S-19264T (=DSM 44701T), isolated from a smear-ripened cheese.</title>
        <authorList>
            <consortium name="US DOE Joint Genome Institute (JGI-PGF)"/>
            <person name="Walter F."/>
            <person name="Albersmeier A."/>
            <person name="Kalinowski J."/>
            <person name="Ruckert C."/>
        </authorList>
    </citation>
    <scope>NUCLEOTIDE SEQUENCE</scope>
    <source>
        <strain evidence="1">KCTC 22169</strain>
    </source>
</reference>
<evidence type="ECO:0000313" key="1">
    <source>
        <dbReference type="EMBL" id="GGX38791.1"/>
    </source>
</evidence>
<dbReference type="Proteomes" id="UP000626148">
    <property type="component" value="Unassembled WGS sequence"/>
</dbReference>
<organism evidence="1 2">
    <name type="scientific">Saccharospirillum salsuginis</name>
    <dbReference type="NCBI Taxonomy" id="418750"/>
    <lineage>
        <taxon>Bacteria</taxon>
        <taxon>Pseudomonadati</taxon>
        <taxon>Pseudomonadota</taxon>
        <taxon>Gammaproteobacteria</taxon>
        <taxon>Oceanospirillales</taxon>
        <taxon>Saccharospirillaceae</taxon>
        <taxon>Saccharospirillum</taxon>
    </lineage>
</organism>
<accession>A0A918K0B5</accession>
<name>A0A918K0B5_9GAMM</name>
<dbReference type="EMBL" id="BMXR01000001">
    <property type="protein sequence ID" value="GGX38791.1"/>
    <property type="molecule type" value="Genomic_DNA"/>
</dbReference>
<gene>
    <name evidence="1" type="ORF">GCM10007392_01270</name>
</gene>
<proteinExistence type="predicted"/>
<reference evidence="1" key="2">
    <citation type="submission" date="2020-09" db="EMBL/GenBank/DDBJ databases">
        <authorList>
            <person name="Sun Q."/>
            <person name="Kim S."/>
        </authorList>
    </citation>
    <scope>NUCLEOTIDE SEQUENCE</scope>
    <source>
        <strain evidence="1">KCTC 22169</strain>
    </source>
</reference>
<dbReference type="AlphaFoldDB" id="A0A918K0B5"/>
<comment type="caution">
    <text evidence="1">The sequence shown here is derived from an EMBL/GenBank/DDBJ whole genome shotgun (WGS) entry which is preliminary data.</text>
</comment>
<protein>
    <submittedName>
        <fullName evidence="1">Uncharacterized protein</fullName>
    </submittedName>
</protein>